<protein>
    <submittedName>
        <fullName evidence="3">Prepilin-type N-terminal cleavage/methylation domain-containing protein</fullName>
    </submittedName>
</protein>
<feature type="transmembrane region" description="Helical" evidence="2">
    <location>
        <begin position="26"/>
        <end position="47"/>
    </location>
</feature>
<dbReference type="EMBL" id="JACLAH010000001">
    <property type="protein sequence ID" value="MBC2645565.1"/>
    <property type="molecule type" value="Genomic_DNA"/>
</dbReference>
<name>A0ABR6TQB4_CITBR</name>
<proteinExistence type="predicted"/>
<evidence type="ECO:0000256" key="1">
    <source>
        <dbReference type="ARBA" id="ARBA00004167"/>
    </source>
</evidence>
<keyword evidence="2" id="KW-1133">Transmembrane helix</keyword>
<reference evidence="3 4" key="1">
    <citation type="submission" date="2020-08" db="EMBL/GenBank/DDBJ databases">
        <title>Emergence and comparative genomics analysis of Citrobacter in Fennec fox imported from North Africa to China.</title>
        <authorList>
            <person name="Zheng B."/>
        </authorList>
    </citation>
    <scope>NUCLEOTIDE SEQUENCE [LARGE SCALE GENOMIC DNA]</scope>
    <source>
        <strain evidence="3 4">FF371</strain>
    </source>
</reference>
<dbReference type="Pfam" id="PF07963">
    <property type="entry name" value="N_methyl"/>
    <property type="match status" value="1"/>
</dbReference>
<evidence type="ECO:0000313" key="4">
    <source>
        <dbReference type="Proteomes" id="UP000586346"/>
    </source>
</evidence>
<keyword evidence="2" id="KW-0812">Transmembrane</keyword>
<comment type="subcellular location">
    <subcellularLocation>
        <location evidence="1">Membrane</location>
        <topology evidence="1">Single-pass membrane protein</topology>
    </subcellularLocation>
</comment>
<dbReference type="NCBIfam" id="TIGR02532">
    <property type="entry name" value="IV_pilin_GFxxxE"/>
    <property type="match status" value="1"/>
</dbReference>
<dbReference type="Proteomes" id="UP000586346">
    <property type="component" value="Unassembled WGS sequence"/>
</dbReference>
<dbReference type="SUPFAM" id="SSF54523">
    <property type="entry name" value="Pili subunits"/>
    <property type="match status" value="1"/>
</dbReference>
<keyword evidence="4" id="KW-1185">Reference proteome</keyword>
<dbReference type="RefSeq" id="WP_185654304.1">
    <property type="nucleotide sequence ID" value="NZ_CBDITX010000013.1"/>
</dbReference>
<evidence type="ECO:0000256" key="2">
    <source>
        <dbReference type="SAM" id="Phobius"/>
    </source>
</evidence>
<dbReference type="Gene3D" id="3.30.1690.10">
    <property type="entry name" value="TcpA-like pilin"/>
    <property type="match status" value="1"/>
</dbReference>
<organism evidence="3 4">
    <name type="scientific">Citrobacter braakii</name>
    <dbReference type="NCBI Taxonomy" id="57706"/>
    <lineage>
        <taxon>Bacteria</taxon>
        <taxon>Pseudomonadati</taxon>
        <taxon>Pseudomonadota</taxon>
        <taxon>Gammaproteobacteria</taxon>
        <taxon>Enterobacterales</taxon>
        <taxon>Enterobacteriaceae</taxon>
        <taxon>Citrobacter</taxon>
        <taxon>Citrobacter freundii complex</taxon>
    </lineage>
</organism>
<gene>
    <name evidence="3" type="ORF">H6P72_02815</name>
</gene>
<dbReference type="InterPro" id="IPR012902">
    <property type="entry name" value="N_methyl_site"/>
</dbReference>
<keyword evidence="2" id="KW-0472">Membrane</keyword>
<accession>A0ABR6TQB4</accession>
<evidence type="ECO:0000313" key="3">
    <source>
        <dbReference type="EMBL" id="MBC2645565.1"/>
    </source>
</evidence>
<sequence length="232" mass="24113">MKSMIHSWKRKSAQYRELKKQKGVTLLEIIIVLGIIGIIAAGVVVLAQRAFKAQDISDVIENTNSVRVAMAEAYKDEASYPLPTGSVIGLTKANIAATANNDAPIVGLVRMGKIDVAEAFNGISSDAFEIGPSIITTGATVNKGFYVVINGLEVEDCRNLASQVGPQWDYVASGTAASGAQLGSTTPIDMAADATGVVLKSLAGNRLSPVTISAAGFCDANDSANALILGSR</sequence>
<dbReference type="InterPro" id="IPR045584">
    <property type="entry name" value="Pilin-like"/>
</dbReference>
<dbReference type="PROSITE" id="PS00409">
    <property type="entry name" value="PROKAR_NTER_METHYL"/>
    <property type="match status" value="1"/>
</dbReference>
<comment type="caution">
    <text evidence="3">The sequence shown here is derived from an EMBL/GenBank/DDBJ whole genome shotgun (WGS) entry which is preliminary data.</text>
</comment>